<sequence length="68" mass="8078">MKQLWFKGDIENSLFAKVWLKFIQTTPDMIDESTVDIVINYFERLFMCDDENINIMENIKLSKRVATS</sequence>
<reference evidence="1" key="1">
    <citation type="submission" date="2021-02" db="EMBL/GenBank/DDBJ databases">
        <authorList>
            <person name="Nowell W R."/>
        </authorList>
    </citation>
    <scope>NUCLEOTIDE SEQUENCE</scope>
</reference>
<protein>
    <submittedName>
        <fullName evidence="1">Uncharacterized protein</fullName>
    </submittedName>
</protein>
<dbReference type="AlphaFoldDB" id="A0A8S3ITN4"/>
<comment type="caution">
    <text evidence="1">The sequence shown here is derived from an EMBL/GenBank/DDBJ whole genome shotgun (WGS) entry which is preliminary data.</text>
</comment>
<name>A0A8S3ITN4_9BILA</name>
<feature type="non-terminal residue" evidence="1">
    <location>
        <position position="68"/>
    </location>
</feature>
<gene>
    <name evidence="1" type="ORF">SMN809_LOCUS77186</name>
</gene>
<proteinExistence type="predicted"/>
<dbReference type="Proteomes" id="UP000676336">
    <property type="component" value="Unassembled WGS sequence"/>
</dbReference>
<evidence type="ECO:0000313" key="1">
    <source>
        <dbReference type="EMBL" id="CAF5206971.1"/>
    </source>
</evidence>
<organism evidence="1 2">
    <name type="scientific">Rotaria magnacalcarata</name>
    <dbReference type="NCBI Taxonomy" id="392030"/>
    <lineage>
        <taxon>Eukaryota</taxon>
        <taxon>Metazoa</taxon>
        <taxon>Spiralia</taxon>
        <taxon>Gnathifera</taxon>
        <taxon>Rotifera</taxon>
        <taxon>Eurotatoria</taxon>
        <taxon>Bdelloidea</taxon>
        <taxon>Philodinida</taxon>
        <taxon>Philodinidae</taxon>
        <taxon>Rotaria</taxon>
    </lineage>
</organism>
<dbReference type="EMBL" id="CAJOBI010336698">
    <property type="protein sequence ID" value="CAF5206971.1"/>
    <property type="molecule type" value="Genomic_DNA"/>
</dbReference>
<evidence type="ECO:0000313" key="2">
    <source>
        <dbReference type="Proteomes" id="UP000676336"/>
    </source>
</evidence>
<accession>A0A8S3ITN4</accession>